<name>A0A501PG05_9PROT</name>
<keyword evidence="5" id="KW-1185">Reference proteome</keyword>
<gene>
    <name evidence="4" type="ORF">FIV46_11290</name>
</gene>
<evidence type="ECO:0000259" key="3">
    <source>
        <dbReference type="Pfam" id="PF13283"/>
    </source>
</evidence>
<feature type="repeat" description="TPR" evidence="1">
    <location>
        <begin position="132"/>
        <end position="165"/>
    </location>
</feature>
<comment type="caution">
    <text evidence="4">The sequence shown here is derived from an EMBL/GenBank/DDBJ whole genome shotgun (WGS) entry which is preliminary data.</text>
</comment>
<feature type="domain" description="Bacteriophage N4 adsorption protein A C-terminal" evidence="3">
    <location>
        <begin position="283"/>
        <end position="435"/>
    </location>
</feature>
<evidence type="ECO:0000256" key="1">
    <source>
        <dbReference type="PROSITE-ProRule" id="PRU00339"/>
    </source>
</evidence>
<evidence type="ECO:0000313" key="4">
    <source>
        <dbReference type="EMBL" id="TPD59370.1"/>
    </source>
</evidence>
<proteinExistence type="predicted"/>
<dbReference type="PROSITE" id="PS50005">
    <property type="entry name" value="TPR"/>
    <property type="match status" value="1"/>
</dbReference>
<dbReference type="InterPro" id="IPR019734">
    <property type="entry name" value="TPR_rpt"/>
</dbReference>
<dbReference type="InterPro" id="IPR011990">
    <property type="entry name" value="TPR-like_helical_dom_sf"/>
</dbReference>
<accession>A0A501PG05</accession>
<protein>
    <submittedName>
        <fullName evidence="4">Tetratricopeptide repeat protein</fullName>
    </submittedName>
</protein>
<evidence type="ECO:0000256" key="2">
    <source>
        <dbReference type="SAM" id="MobiDB-lite"/>
    </source>
</evidence>
<feature type="region of interest" description="Disordered" evidence="2">
    <location>
        <begin position="83"/>
        <end position="106"/>
    </location>
</feature>
<dbReference type="InterPro" id="IPR025137">
    <property type="entry name" value="NfrA_C"/>
</dbReference>
<sequence>MRTRLKFTLLLVSVSGFLSLLFHLGWTSDVFRQERAWYHRFPKQDRGEPPTTPAAPAISIPIPSPVPPIALAMSVNAEITVSAGPEEPVPKPAPVAPPDKPPEQAKENPRLEVRLEFDENIDQVHTAEKNDWYSHADKGYHLLAAGDHAGAIDAFEQALELNPDRTELKLQLAYSALKLHRNRQAVRWFSAVVRDREPAPSFALRRQIEELENRWSADGYLIYRDQQDDFGPLTGPNLVQSQAGLELSWQPPGIGYNNGRKLALYGRLLWALEEESLSFSDRSYQGGVGLRYKPLSRHNLVLSVERLLEVGSFARNDWMLRAGYSLDHGTDWQPARRWWSWSLYVDAAMIRPRDPDIYLTFQAQGGPAFRLTEQMTVQPGGLVLVNWQQDRYRTAHLVEGGPGVKFRIYFNESRYEAWRSHIELAVDYRFRIAGNSLGGSGPVAILLFHF</sequence>
<organism evidence="4 5">
    <name type="scientific">Emcibacter nanhaiensis</name>
    <dbReference type="NCBI Taxonomy" id="1505037"/>
    <lineage>
        <taxon>Bacteria</taxon>
        <taxon>Pseudomonadati</taxon>
        <taxon>Pseudomonadota</taxon>
        <taxon>Alphaproteobacteria</taxon>
        <taxon>Emcibacterales</taxon>
        <taxon>Emcibacteraceae</taxon>
        <taxon>Emcibacter</taxon>
    </lineage>
</organism>
<evidence type="ECO:0000313" key="5">
    <source>
        <dbReference type="Proteomes" id="UP000319148"/>
    </source>
</evidence>
<dbReference type="Pfam" id="PF13283">
    <property type="entry name" value="NfrA_C"/>
    <property type="match status" value="1"/>
</dbReference>
<keyword evidence="1" id="KW-0802">TPR repeat</keyword>
<reference evidence="5" key="1">
    <citation type="submission" date="2019-06" db="EMBL/GenBank/DDBJ databases">
        <title>The complete genome of Emcibacter congregatus ZYLT.</title>
        <authorList>
            <person name="Zhao Z."/>
        </authorList>
    </citation>
    <scope>NUCLEOTIDE SEQUENCE [LARGE SCALE GENOMIC DNA]</scope>
    <source>
        <strain evidence="5">MCCC 1A06723</strain>
    </source>
</reference>
<dbReference type="Gene3D" id="1.25.40.10">
    <property type="entry name" value="Tetratricopeptide repeat domain"/>
    <property type="match status" value="1"/>
</dbReference>
<dbReference type="AlphaFoldDB" id="A0A501PG05"/>
<dbReference type="OrthoDB" id="7399085at2"/>
<dbReference type="Pfam" id="PF14559">
    <property type="entry name" value="TPR_19"/>
    <property type="match status" value="1"/>
</dbReference>
<dbReference type="RefSeq" id="WP_139941033.1">
    <property type="nucleotide sequence ID" value="NZ_JBHSYP010000006.1"/>
</dbReference>
<feature type="compositionally biased region" description="Pro residues" evidence="2">
    <location>
        <begin position="90"/>
        <end position="99"/>
    </location>
</feature>
<dbReference type="Proteomes" id="UP000319148">
    <property type="component" value="Unassembled WGS sequence"/>
</dbReference>
<dbReference type="SUPFAM" id="SSF48452">
    <property type="entry name" value="TPR-like"/>
    <property type="match status" value="1"/>
</dbReference>
<dbReference type="EMBL" id="VFIY01000014">
    <property type="protein sequence ID" value="TPD59370.1"/>
    <property type="molecule type" value="Genomic_DNA"/>
</dbReference>